<dbReference type="EMBL" id="JAVDUM010000013">
    <property type="protein sequence ID" value="MDR6868335.1"/>
    <property type="molecule type" value="Genomic_DNA"/>
</dbReference>
<accession>A0ABU1SFG9</accession>
<dbReference type="Proteomes" id="UP001259347">
    <property type="component" value="Unassembled WGS sequence"/>
</dbReference>
<name>A0ABU1SFG9_9MICO</name>
<comment type="caution">
    <text evidence="2">The sequence shown here is derived from an EMBL/GenBank/DDBJ whole genome shotgun (WGS) entry which is preliminary data.</text>
</comment>
<organism evidence="2 3">
    <name type="scientific">Microbacterium resistens</name>
    <dbReference type="NCBI Taxonomy" id="156977"/>
    <lineage>
        <taxon>Bacteria</taxon>
        <taxon>Bacillati</taxon>
        <taxon>Actinomycetota</taxon>
        <taxon>Actinomycetes</taxon>
        <taxon>Micrococcales</taxon>
        <taxon>Microbacteriaceae</taxon>
        <taxon>Microbacterium</taxon>
    </lineage>
</organism>
<proteinExistence type="predicted"/>
<protein>
    <recommendedName>
        <fullName evidence="4">Secreted protein</fullName>
    </recommendedName>
</protein>
<sequence length="129" mass="13431">MRTQLKTGTQRHLTKAALSVLMAAVLVGLSTPVYADELGSAEVNVYLGCNASTHLMGIKASISGVAPGDQLQASYNIGGGTDHSLGVVWTGQLGIGSTNTVEINSPYPQTWINVTIGSYHGQAWSLSCP</sequence>
<feature type="signal peptide" evidence="1">
    <location>
        <begin position="1"/>
        <end position="35"/>
    </location>
</feature>
<reference evidence="2 3" key="1">
    <citation type="submission" date="2023-07" db="EMBL/GenBank/DDBJ databases">
        <title>Sorghum-associated microbial communities from plants grown in Nebraska, USA.</title>
        <authorList>
            <person name="Schachtman D."/>
        </authorList>
    </citation>
    <scope>NUCLEOTIDE SEQUENCE [LARGE SCALE GENOMIC DNA]</scope>
    <source>
        <strain evidence="2 3">2980</strain>
    </source>
</reference>
<evidence type="ECO:0000313" key="3">
    <source>
        <dbReference type="Proteomes" id="UP001259347"/>
    </source>
</evidence>
<evidence type="ECO:0000256" key="1">
    <source>
        <dbReference type="SAM" id="SignalP"/>
    </source>
</evidence>
<evidence type="ECO:0000313" key="2">
    <source>
        <dbReference type="EMBL" id="MDR6868335.1"/>
    </source>
</evidence>
<gene>
    <name evidence="2" type="ORF">J2Y69_002949</name>
</gene>
<dbReference type="RefSeq" id="WP_310022033.1">
    <property type="nucleotide sequence ID" value="NZ_JAVDUM010000013.1"/>
</dbReference>
<keyword evidence="3" id="KW-1185">Reference proteome</keyword>
<keyword evidence="1" id="KW-0732">Signal</keyword>
<feature type="chain" id="PRO_5045960484" description="Secreted protein" evidence="1">
    <location>
        <begin position="36"/>
        <end position="129"/>
    </location>
</feature>
<evidence type="ECO:0008006" key="4">
    <source>
        <dbReference type="Google" id="ProtNLM"/>
    </source>
</evidence>